<reference evidence="1 2" key="1">
    <citation type="journal article" date="2021" name="Int. J. Syst. Evol. Microbiol.">
        <title>Amazonocrinis nigriterrae gen. nov., sp. nov., Atlanticothrix silvestris gen. nov., sp. nov. and Dendronalium phyllosphericum gen. nov., sp. nov., nostocacean cyanobacteria from Brazilian environments.</title>
        <authorList>
            <person name="Alvarenga D.O."/>
            <person name="Andreote A.P.D."/>
            <person name="Branco L.H.Z."/>
            <person name="Delbaje E."/>
            <person name="Cruz R.B."/>
            <person name="Varani A.M."/>
            <person name="Fiore M.F."/>
        </authorList>
    </citation>
    <scope>NUCLEOTIDE SEQUENCE [LARGE SCALE GENOMIC DNA]</scope>
    <source>
        <strain evidence="1 2">CENA357</strain>
    </source>
</reference>
<gene>
    <name evidence="1" type="ORF">I8751_03485</name>
</gene>
<proteinExistence type="predicted"/>
<dbReference type="Proteomes" id="UP000599391">
    <property type="component" value="Unassembled WGS sequence"/>
</dbReference>
<accession>A0A8J7KZC9</accession>
<dbReference type="AlphaFoldDB" id="A0A8J7KZC9"/>
<organism evidence="1 2">
    <name type="scientific">Atlanticothrix silvestris CENA357</name>
    <dbReference type="NCBI Taxonomy" id="1725252"/>
    <lineage>
        <taxon>Bacteria</taxon>
        <taxon>Bacillati</taxon>
        <taxon>Cyanobacteriota</taxon>
        <taxon>Cyanophyceae</taxon>
        <taxon>Nostocales</taxon>
        <taxon>Nodulariaceae</taxon>
        <taxon>Atlanticothrix</taxon>
        <taxon>Atlanticothrix silvestris</taxon>
    </lineage>
</organism>
<evidence type="ECO:0000313" key="2">
    <source>
        <dbReference type="Proteomes" id="UP000599391"/>
    </source>
</evidence>
<protein>
    <submittedName>
        <fullName evidence="1">Uncharacterized protein</fullName>
    </submittedName>
</protein>
<sequence>MEDYKTPYGKVALEFATALANGKFEEAYQLLSSSICEDWPPSLLQDTYGKMIEYFSTPPDYIHVDAVMTDWPGKQPQDIGWAYTSIACDGEAEAVTVIVCTENEKHLIRDIEWGRP</sequence>
<name>A0A8J7KZC9_9CYAN</name>
<dbReference type="EMBL" id="JAECZB010000004">
    <property type="protein sequence ID" value="MBH8551456.1"/>
    <property type="molecule type" value="Genomic_DNA"/>
</dbReference>
<dbReference type="RefSeq" id="WP_214437762.1">
    <property type="nucleotide sequence ID" value="NZ_JAECZB010000004.1"/>
</dbReference>
<evidence type="ECO:0000313" key="1">
    <source>
        <dbReference type="EMBL" id="MBH8551456.1"/>
    </source>
</evidence>
<keyword evidence="2" id="KW-1185">Reference proteome</keyword>
<comment type="caution">
    <text evidence="1">The sequence shown here is derived from an EMBL/GenBank/DDBJ whole genome shotgun (WGS) entry which is preliminary data.</text>
</comment>